<dbReference type="EMBL" id="SHNN01000002">
    <property type="protein sequence ID" value="MCX2981893.1"/>
    <property type="molecule type" value="Genomic_DNA"/>
</dbReference>
<keyword evidence="3" id="KW-1185">Reference proteome</keyword>
<reference evidence="2" key="1">
    <citation type="submission" date="2019-02" db="EMBL/GenBank/DDBJ databases">
        <authorList>
            <person name="Li S.-H."/>
        </authorList>
    </citation>
    <scope>NUCLEOTIDE SEQUENCE</scope>
    <source>
        <strain evidence="2">IMCC14734</strain>
    </source>
</reference>
<evidence type="ECO:0008006" key="4">
    <source>
        <dbReference type="Google" id="ProtNLM"/>
    </source>
</evidence>
<accession>A0ABT3THT9</accession>
<dbReference type="PANTHER" id="PTHR36920:SF1">
    <property type="entry name" value="OUTER MEMBRANE PROTEIN W"/>
    <property type="match status" value="1"/>
</dbReference>
<comment type="caution">
    <text evidence="2">The sequence shown here is derived from an EMBL/GenBank/DDBJ whole genome shotgun (WGS) entry which is preliminary data.</text>
</comment>
<dbReference type="InterPro" id="IPR011250">
    <property type="entry name" value="OMP/PagP_B-barrel"/>
</dbReference>
<dbReference type="Gene3D" id="2.40.160.20">
    <property type="match status" value="1"/>
</dbReference>
<dbReference type="Proteomes" id="UP001143362">
    <property type="component" value="Unassembled WGS sequence"/>
</dbReference>
<keyword evidence="1" id="KW-0732">Signal</keyword>
<feature type="signal peptide" evidence="1">
    <location>
        <begin position="1"/>
        <end position="25"/>
    </location>
</feature>
<protein>
    <recommendedName>
        <fullName evidence="4">Outer membrane protein OmpW</fullName>
    </recommendedName>
</protein>
<dbReference type="SUPFAM" id="SSF56925">
    <property type="entry name" value="OMPA-like"/>
    <property type="match status" value="1"/>
</dbReference>
<name>A0ABT3THT9_9GAMM</name>
<sequence>MSTTKLIATSALLATVIIAPAISFADQGDWIIRVGAAMVDPDASSDPIDIAGLVTLDGVDVDSDTQLGITGTYMFRDKWGVSLLAATPFEHDISISNTDLAAGSTKHLPPTLTLQWYPRGGNDGWQPYLGLGINYTGFFDEEVDPELEAALGVITEPVTGVTDPVPASLSLNNSWGVALQAGIDIPLNDRWALNAGLWWIDIDTKATIGTELGDVKFDVELDPWVYMIGVAYTF</sequence>
<dbReference type="InterPro" id="IPR005618">
    <property type="entry name" value="OMPW"/>
</dbReference>
<proteinExistence type="predicted"/>
<dbReference type="RefSeq" id="WP_279245888.1">
    <property type="nucleotide sequence ID" value="NZ_SHNN01000002.1"/>
</dbReference>
<dbReference type="PANTHER" id="PTHR36920">
    <property type="match status" value="1"/>
</dbReference>
<evidence type="ECO:0000313" key="2">
    <source>
        <dbReference type="EMBL" id="MCX2981893.1"/>
    </source>
</evidence>
<feature type="chain" id="PRO_5047372520" description="Outer membrane protein OmpW" evidence="1">
    <location>
        <begin position="26"/>
        <end position="234"/>
    </location>
</feature>
<gene>
    <name evidence="2" type="ORF">EYC98_13605</name>
</gene>
<organism evidence="2 3">
    <name type="scientific">Candidatus Litorirhabdus singularis</name>
    <dbReference type="NCBI Taxonomy" id="2518993"/>
    <lineage>
        <taxon>Bacteria</taxon>
        <taxon>Pseudomonadati</taxon>
        <taxon>Pseudomonadota</taxon>
        <taxon>Gammaproteobacteria</taxon>
        <taxon>Cellvibrionales</taxon>
        <taxon>Halieaceae</taxon>
        <taxon>Candidatus Litorirhabdus</taxon>
    </lineage>
</organism>
<evidence type="ECO:0000256" key="1">
    <source>
        <dbReference type="SAM" id="SignalP"/>
    </source>
</evidence>
<dbReference type="Pfam" id="PF03922">
    <property type="entry name" value="OmpW"/>
    <property type="match status" value="1"/>
</dbReference>
<evidence type="ECO:0000313" key="3">
    <source>
        <dbReference type="Proteomes" id="UP001143362"/>
    </source>
</evidence>